<protein>
    <recommendedName>
        <fullName evidence="4">DUF3096 domain-containing protein</fullName>
    </recommendedName>
</protein>
<proteinExistence type="predicted"/>
<dbReference type="OrthoDB" id="5472305at2"/>
<keyword evidence="3" id="KW-1185">Reference proteome</keyword>
<dbReference type="AlphaFoldDB" id="A0A1G5QUV6"/>
<evidence type="ECO:0008006" key="4">
    <source>
        <dbReference type="Google" id="ProtNLM"/>
    </source>
</evidence>
<feature type="transmembrane region" description="Helical" evidence="1">
    <location>
        <begin position="25"/>
        <end position="43"/>
    </location>
</feature>
<gene>
    <name evidence="2" type="ORF">SAMN03097708_02858</name>
</gene>
<keyword evidence="1" id="KW-1133">Transmembrane helix</keyword>
<evidence type="ECO:0000313" key="3">
    <source>
        <dbReference type="Proteomes" id="UP000199648"/>
    </source>
</evidence>
<keyword evidence="1" id="KW-0472">Membrane</keyword>
<dbReference type="InterPro" id="IPR021446">
    <property type="entry name" value="DUF3096"/>
</dbReference>
<sequence length="44" mass="4754">MTIHLQLLPVLALVAGIVSLIVPRLFRFVVAAYLIAVGLIGLIR</sequence>
<evidence type="ECO:0000313" key="2">
    <source>
        <dbReference type="EMBL" id="SCZ65654.1"/>
    </source>
</evidence>
<accession>A0A1G5QUV6</accession>
<name>A0A1G5QUV6_9GAMM</name>
<dbReference type="EMBL" id="FMWD01000010">
    <property type="protein sequence ID" value="SCZ65654.1"/>
    <property type="molecule type" value="Genomic_DNA"/>
</dbReference>
<dbReference type="Proteomes" id="UP000199648">
    <property type="component" value="Unassembled WGS sequence"/>
</dbReference>
<organism evidence="2 3">
    <name type="scientific">Thiohalomonas denitrificans</name>
    <dbReference type="NCBI Taxonomy" id="415747"/>
    <lineage>
        <taxon>Bacteria</taxon>
        <taxon>Pseudomonadati</taxon>
        <taxon>Pseudomonadota</taxon>
        <taxon>Gammaproteobacteria</taxon>
        <taxon>Thiohalomonadales</taxon>
        <taxon>Thiohalomonadaceae</taxon>
        <taxon>Thiohalomonas</taxon>
    </lineage>
</organism>
<dbReference type="Pfam" id="PF11295">
    <property type="entry name" value="DUF3096"/>
    <property type="match status" value="1"/>
</dbReference>
<keyword evidence="1" id="KW-0812">Transmembrane</keyword>
<evidence type="ECO:0000256" key="1">
    <source>
        <dbReference type="SAM" id="Phobius"/>
    </source>
</evidence>
<reference evidence="2 3" key="1">
    <citation type="submission" date="2016-10" db="EMBL/GenBank/DDBJ databases">
        <authorList>
            <person name="de Groot N.N."/>
        </authorList>
    </citation>
    <scope>NUCLEOTIDE SEQUENCE [LARGE SCALE GENOMIC DNA]</scope>
    <source>
        <strain evidence="2 3">HLD2</strain>
    </source>
</reference>
<dbReference type="RefSeq" id="WP_092998513.1">
    <property type="nucleotide sequence ID" value="NZ_FMWD01000010.1"/>
</dbReference>